<proteinExistence type="predicted"/>
<accession>A0ABR2W8F7</accession>
<evidence type="ECO:0000313" key="4">
    <source>
        <dbReference type="Proteomes" id="UP001479436"/>
    </source>
</evidence>
<keyword evidence="2" id="KW-0472">Membrane</keyword>
<keyword evidence="2" id="KW-0812">Transmembrane</keyword>
<keyword evidence="2" id="KW-1133">Transmembrane helix</keyword>
<gene>
    <name evidence="3" type="ORF">K7432_002176</name>
</gene>
<protein>
    <submittedName>
        <fullName evidence="3">Uncharacterized protein</fullName>
    </submittedName>
</protein>
<evidence type="ECO:0000256" key="2">
    <source>
        <dbReference type="SAM" id="Phobius"/>
    </source>
</evidence>
<feature type="transmembrane region" description="Helical" evidence="2">
    <location>
        <begin position="214"/>
        <end position="231"/>
    </location>
</feature>
<feature type="transmembrane region" description="Helical" evidence="2">
    <location>
        <begin position="174"/>
        <end position="193"/>
    </location>
</feature>
<dbReference type="EMBL" id="JASJQH010006931">
    <property type="protein sequence ID" value="KAK9723069.1"/>
    <property type="molecule type" value="Genomic_DNA"/>
</dbReference>
<name>A0ABR2W8F7_9FUNG</name>
<evidence type="ECO:0000256" key="1">
    <source>
        <dbReference type="SAM" id="MobiDB-lite"/>
    </source>
</evidence>
<reference evidence="3 4" key="1">
    <citation type="submission" date="2023-04" db="EMBL/GenBank/DDBJ databases">
        <title>Genome of Basidiobolus ranarum AG-B5.</title>
        <authorList>
            <person name="Stajich J.E."/>
            <person name="Carter-House D."/>
            <person name="Gryganskyi A."/>
        </authorList>
    </citation>
    <scope>NUCLEOTIDE SEQUENCE [LARGE SCALE GENOMIC DNA]</scope>
    <source>
        <strain evidence="3 4">AG-B5</strain>
    </source>
</reference>
<feature type="region of interest" description="Disordered" evidence="1">
    <location>
        <begin position="1"/>
        <end position="21"/>
    </location>
</feature>
<evidence type="ECO:0000313" key="3">
    <source>
        <dbReference type="EMBL" id="KAK9723069.1"/>
    </source>
</evidence>
<dbReference type="Proteomes" id="UP001479436">
    <property type="component" value="Unassembled WGS sequence"/>
</dbReference>
<sequence>MTKYESPLPPKKAQSPCESLSPYSQVHNNNFKLKNEKCYPNQTSTSLLTTYHPALDLKATESISHMQPVYGPGSMEYELAADYVRSSTKSRMPTLWGTDIPNVSMNSFHLEPEIGSLGKQSIVITNPVNTYRSTYFPYIVNQGESHYYWGKEVEENDETALVYQKESVEVPKGALLFLFGFLLFPLWWIGAIYPRNPQTKSQHRWKVYNRMTSVCSLPLLGFVIGLIVWNMNKYRTNIN</sequence>
<keyword evidence="4" id="KW-1185">Reference proteome</keyword>
<organism evidence="3 4">
    <name type="scientific">Basidiobolus ranarum</name>
    <dbReference type="NCBI Taxonomy" id="34480"/>
    <lineage>
        <taxon>Eukaryota</taxon>
        <taxon>Fungi</taxon>
        <taxon>Fungi incertae sedis</taxon>
        <taxon>Zoopagomycota</taxon>
        <taxon>Entomophthoromycotina</taxon>
        <taxon>Basidiobolomycetes</taxon>
        <taxon>Basidiobolales</taxon>
        <taxon>Basidiobolaceae</taxon>
        <taxon>Basidiobolus</taxon>
    </lineage>
</organism>
<comment type="caution">
    <text evidence="3">The sequence shown here is derived from an EMBL/GenBank/DDBJ whole genome shotgun (WGS) entry which is preliminary data.</text>
</comment>